<evidence type="ECO:0000256" key="5">
    <source>
        <dbReference type="ARBA" id="ARBA00022679"/>
    </source>
</evidence>
<evidence type="ECO:0000256" key="1">
    <source>
        <dbReference type="ARBA" id="ARBA00004123"/>
    </source>
</evidence>
<dbReference type="EMBL" id="LASV01000087">
    <property type="protein sequence ID" value="KKA23760.1"/>
    <property type="molecule type" value="Genomic_DNA"/>
</dbReference>
<dbReference type="Pfam" id="PF04457">
    <property type="entry name" value="MJ1316"/>
    <property type="match status" value="1"/>
</dbReference>
<dbReference type="Gene3D" id="1.10.1410.10">
    <property type="match status" value="1"/>
</dbReference>
<accession>A0A0F4Z086</accession>
<dbReference type="PANTHER" id="PTHR10682:SF23">
    <property type="entry name" value="POLYNUCLEOTIDE ADENYLYLTRANSFERASE"/>
    <property type="match status" value="1"/>
</dbReference>
<evidence type="ECO:0000256" key="3">
    <source>
        <dbReference type="ARBA" id="ARBA00012388"/>
    </source>
</evidence>
<dbReference type="InterPro" id="IPR009097">
    <property type="entry name" value="Cyclic_Pdiesterase"/>
</dbReference>
<feature type="compositionally biased region" description="Low complexity" evidence="9">
    <location>
        <begin position="227"/>
        <end position="242"/>
    </location>
</feature>
<reference evidence="13 14" key="1">
    <citation type="submission" date="2015-04" db="EMBL/GenBank/DDBJ databases">
        <authorList>
            <person name="Heijne W.H."/>
            <person name="Fedorova N.D."/>
            <person name="Nierman W.C."/>
            <person name="Vollebregt A.W."/>
            <person name="Zhao Z."/>
            <person name="Wu L."/>
            <person name="Kumar M."/>
            <person name="Stam H."/>
            <person name="van den Berg M.A."/>
            <person name="Pel H.J."/>
        </authorList>
    </citation>
    <scope>NUCLEOTIDE SEQUENCE [LARGE SCALE GENOMIC DNA]</scope>
    <source>
        <strain evidence="13 14">CBS 393.64</strain>
    </source>
</reference>
<keyword evidence="6" id="KW-0547">Nucleotide-binding</keyword>
<keyword evidence="14" id="KW-1185">Reference proteome</keyword>
<dbReference type="GO" id="GO:0006397">
    <property type="term" value="P:mRNA processing"/>
    <property type="evidence" value="ECO:0007669"/>
    <property type="project" value="UniProtKB-KW"/>
</dbReference>
<dbReference type="Pfam" id="PF04928">
    <property type="entry name" value="PAP_central"/>
    <property type="match status" value="1"/>
</dbReference>
<dbReference type="InterPro" id="IPR005135">
    <property type="entry name" value="Endo/exonuclease/phosphatase"/>
</dbReference>
<dbReference type="GO" id="GO:0005524">
    <property type="term" value="F:ATP binding"/>
    <property type="evidence" value="ECO:0007669"/>
    <property type="project" value="UniProtKB-KW"/>
</dbReference>
<dbReference type="SUPFAM" id="SSF56219">
    <property type="entry name" value="DNase I-like"/>
    <property type="match status" value="1"/>
</dbReference>
<evidence type="ECO:0000256" key="4">
    <source>
        <dbReference type="ARBA" id="ARBA00022664"/>
    </source>
</evidence>
<dbReference type="EC" id="2.7.7.19" evidence="3"/>
<organism evidence="13 14">
    <name type="scientific">Rasamsonia emersonii (strain ATCC 16479 / CBS 393.64 / IMI 116815)</name>
    <dbReference type="NCBI Taxonomy" id="1408163"/>
    <lineage>
        <taxon>Eukaryota</taxon>
        <taxon>Fungi</taxon>
        <taxon>Dikarya</taxon>
        <taxon>Ascomycota</taxon>
        <taxon>Pezizomycotina</taxon>
        <taxon>Eurotiomycetes</taxon>
        <taxon>Eurotiomycetidae</taxon>
        <taxon>Eurotiales</taxon>
        <taxon>Trichocomaceae</taxon>
        <taxon>Rasamsonia</taxon>
    </lineage>
</organism>
<feature type="domain" description="Poly(A) polymerase central" evidence="12">
    <location>
        <begin position="798"/>
        <end position="931"/>
    </location>
</feature>
<feature type="region of interest" description="Disordered" evidence="9">
    <location>
        <begin position="219"/>
        <end position="244"/>
    </location>
</feature>
<dbReference type="SUPFAM" id="SSF81631">
    <property type="entry name" value="PAP/OAS1 substrate-binding domain"/>
    <property type="match status" value="1"/>
</dbReference>
<keyword evidence="8" id="KW-0539">Nucleus</keyword>
<evidence type="ECO:0000259" key="12">
    <source>
        <dbReference type="Pfam" id="PF04928"/>
    </source>
</evidence>
<evidence type="ECO:0000313" key="14">
    <source>
        <dbReference type="Proteomes" id="UP000053958"/>
    </source>
</evidence>
<sequence length="1233" mass="138031">MATPKRIPSLGCYDTALCVIPPAHLGREIDRLRALYDVKAYGRWPPHVNVLYPFVAVESLPRAMEVIQSKFRSTGSDQAIHLCLDKPDYFAHKRSNTIFLTEDDRDSDARSSRNLVQLREDILEAFNQPNDEYRLHLSIGQTDAHDVSLREYLLAKAGLLLPIAWRVEELVVLVRERLPGGVAASPMRVWGTISLTGDFCITMGKPLNLQRSASIGSTLPQDETDLKAGPPSSNKKPKSTPSMSAAVQPGVTFQFFTTDGIWASVQPSPLPSEERVTAGSLTISTYNVFIDDIDPPPRDRYPILLRNLLSESAVADMLVLQEVSDDFLSYLLKQDGICSRYPFATHGPPDQPGIGPLASLRNTVVLSRWPFRWEWLPFEKRHKGTIVVVLDTVGTYKDSKFLPLIIAGVHLTRGLTDSAIAAKQSQVRALLRHLTEKYPDNPWIVAGDFNITTSTYTLDAAVKRKSISPQSASKLSSLDTIFFETGLCDSWFAARASTSETSGSYHGRMQFENLYEGEEGATFDPTANQLAAEVSGRSYQSRPQRYDRIFFKGDSFIVTNFNMFGFPGGDNHKQSEEAQVRCGSDHWGIRASLDLDQNPIEAHTSVSIQVKKAPPNLADVTLLKAYLDEHQQFPTDEEVSKRREVFSLVKDILTQKPQSRDAAESRSSLSFVVVPVGSYRLGVWNTSSDIDCLCIGQISPKTFFALATPKLRKAADLGVHISRKVKAASGTMLELDVRGIRLDLHYCPATSVVERWPQVLELPPSDPAFDLPIQSLIRLNCLRDMDYLQRTIPDLAAFRLAYRFIKTWAKQRGIYSSKLGYFGGIHIALLLSRICKLSFRETGALTASDLICTFFSHYAHFDWRTQIVFDPSFYKQPPRYYRSAREPMVILGIHAPKVNVAHTASLPSVKTLEQELKGADNLLSKVDVTWTELVGTTTGVDVPSGASEFLKSYSSYVKIDVHYWGMSSVKGKMLVGWLESRCVLLLVDINRKFPDLHARIWPARFTNMEEIHEDAGEYQGCYLVGLAKGDTAGTGTMSESDQRSAHIALQAVLNGFAEQIRGDEVYFDASSSWVDVTLVKQSDLQDQHLRIDDRDWGNTFVEEDSDTEDEDDLGADGDIDAVRDDSKQKISPLRPNVPKPAGASRLRPAGDILNRLRWDPNIDSSDYLVGYEDRFVGIREVGIDRWKSEQTEEEFIPQHRIVYFKRKSDGAVVWDRTTRRDEIFGSGDQAGQN</sequence>
<dbReference type="Gene3D" id="3.90.1140.10">
    <property type="entry name" value="Cyclic phosphodiesterase"/>
    <property type="match status" value="1"/>
</dbReference>
<dbReference type="STRING" id="1408163.A0A0F4Z086"/>
<evidence type="ECO:0000256" key="8">
    <source>
        <dbReference type="ARBA" id="ARBA00023242"/>
    </source>
</evidence>
<feature type="domain" description="Endonuclease/exonuclease/phosphatase" evidence="10">
    <location>
        <begin position="285"/>
        <end position="586"/>
    </location>
</feature>
<dbReference type="Proteomes" id="UP000053958">
    <property type="component" value="Unassembled WGS sequence"/>
</dbReference>
<dbReference type="Gene3D" id="3.60.10.10">
    <property type="entry name" value="Endonuclease/exonuclease/phosphatase"/>
    <property type="match status" value="1"/>
</dbReference>
<dbReference type="Pfam" id="PF13563">
    <property type="entry name" value="2_5_RNA_ligase2"/>
    <property type="match status" value="1"/>
</dbReference>
<dbReference type="PANTHER" id="PTHR10682">
    <property type="entry name" value="POLY A POLYMERASE"/>
    <property type="match status" value="1"/>
</dbReference>
<dbReference type="SUPFAM" id="SSF81301">
    <property type="entry name" value="Nucleotidyltransferase"/>
    <property type="match status" value="1"/>
</dbReference>
<dbReference type="AlphaFoldDB" id="A0A0F4Z086"/>
<comment type="caution">
    <text evidence="13">The sequence shown here is derived from an EMBL/GenBank/DDBJ whole genome shotgun (WGS) entry which is preliminary data.</text>
</comment>
<evidence type="ECO:0000259" key="11">
    <source>
        <dbReference type="Pfam" id="PF04457"/>
    </source>
</evidence>
<dbReference type="InterPro" id="IPR040459">
    <property type="entry name" value="MJ1316"/>
</dbReference>
<dbReference type="Gene3D" id="3.30.460.10">
    <property type="entry name" value="Beta Polymerase, domain 2"/>
    <property type="match status" value="1"/>
</dbReference>
<evidence type="ECO:0000256" key="2">
    <source>
        <dbReference type="ARBA" id="ARBA00010912"/>
    </source>
</evidence>
<feature type="region of interest" description="Disordered" evidence="9">
    <location>
        <begin position="1125"/>
        <end position="1145"/>
    </location>
</feature>
<keyword evidence="4" id="KW-0507">mRNA processing</keyword>
<dbReference type="Pfam" id="PF03372">
    <property type="entry name" value="Exo_endo_phos"/>
    <property type="match status" value="1"/>
</dbReference>
<dbReference type="InterPro" id="IPR043519">
    <property type="entry name" value="NT_sf"/>
</dbReference>
<dbReference type="RefSeq" id="XP_013330372.1">
    <property type="nucleotide sequence ID" value="XM_013474918.1"/>
</dbReference>
<gene>
    <name evidence="13" type="ORF">T310_2212</name>
</gene>
<comment type="subcellular location">
    <subcellularLocation>
        <location evidence="1">Nucleus</location>
    </subcellularLocation>
</comment>
<dbReference type="GO" id="GO:0005634">
    <property type="term" value="C:nucleus"/>
    <property type="evidence" value="ECO:0007669"/>
    <property type="project" value="UniProtKB-SubCell"/>
</dbReference>
<dbReference type="SUPFAM" id="SSF55144">
    <property type="entry name" value="LigT-like"/>
    <property type="match status" value="1"/>
</dbReference>
<dbReference type="SUPFAM" id="SSF55003">
    <property type="entry name" value="PAP/Archaeal CCA-adding enzyme, C-terminal domain"/>
    <property type="match status" value="1"/>
</dbReference>
<feature type="domain" description="MJ1316 RNA cyclic group end recognition" evidence="11">
    <location>
        <begin position="1146"/>
        <end position="1216"/>
    </location>
</feature>
<evidence type="ECO:0000256" key="7">
    <source>
        <dbReference type="ARBA" id="ARBA00022840"/>
    </source>
</evidence>
<evidence type="ECO:0000256" key="6">
    <source>
        <dbReference type="ARBA" id="ARBA00022741"/>
    </source>
</evidence>
<protein>
    <recommendedName>
        <fullName evidence="3">polynucleotide adenylyltransferase</fullName>
        <ecNumber evidence="3">2.7.7.19</ecNumber>
    </recommendedName>
</protein>
<keyword evidence="5" id="KW-0808">Transferase</keyword>
<comment type="similarity">
    <text evidence="2">Belongs to the poly(A) polymerase family.</text>
</comment>
<dbReference type="GO" id="GO:0031123">
    <property type="term" value="P:RNA 3'-end processing"/>
    <property type="evidence" value="ECO:0007669"/>
    <property type="project" value="InterPro"/>
</dbReference>
<dbReference type="InterPro" id="IPR007012">
    <property type="entry name" value="PolA_pol_cen_dom"/>
</dbReference>
<dbReference type="GO" id="GO:0003723">
    <property type="term" value="F:RNA binding"/>
    <property type="evidence" value="ECO:0007669"/>
    <property type="project" value="InterPro"/>
</dbReference>
<keyword evidence="7" id="KW-0067">ATP-binding</keyword>
<dbReference type="InterPro" id="IPR011068">
    <property type="entry name" value="NuclTrfase_I-like_C"/>
</dbReference>
<name>A0A0F4Z086_RASE3</name>
<dbReference type="InterPro" id="IPR036691">
    <property type="entry name" value="Endo/exonu/phosph_ase_sf"/>
</dbReference>
<dbReference type="GeneID" id="25314563"/>
<evidence type="ECO:0000259" key="10">
    <source>
        <dbReference type="Pfam" id="PF03372"/>
    </source>
</evidence>
<evidence type="ECO:0000256" key="9">
    <source>
        <dbReference type="SAM" id="MobiDB-lite"/>
    </source>
</evidence>
<dbReference type="OrthoDB" id="10263155at2759"/>
<proteinExistence type="inferred from homology"/>
<dbReference type="GO" id="GO:1990817">
    <property type="term" value="F:poly(A) RNA polymerase activity"/>
    <property type="evidence" value="ECO:0007669"/>
    <property type="project" value="UniProtKB-EC"/>
</dbReference>
<evidence type="ECO:0000313" key="13">
    <source>
        <dbReference type="EMBL" id="KKA23760.1"/>
    </source>
</evidence>